<accession>K3XS80</accession>
<dbReference type="Gramene" id="KQL07462">
    <property type="protein sequence ID" value="KQL07462"/>
    <property type="gene ID" value="SETIT_004778mg"/>
</dbReference>
<dbReference type="AlphaFoldDB" id="K3XS80"/>
<keyword evidence="3" id="KW-1185">Reference proteome</keyword>
<dbReference type="EnsemblPlants" id="KQL07462">
    <property type="protein sequence ID" value="KQL07462"/>
    <property type="gene ID" value="SETIT_004778mg"/>
</dbReference>
<evidence type="ECO:0000256" key="1">
    <source>
        <dbReference type="SAM" id="SignalP"/>
    </source>
</evidence>
<feature type="chain" id="PRO_5010126038" evidence="1">
    <location>
        <begin position="20"/>
        <end position="26"/>
    </location>
</feature>
<organism evidence="2 3">
    <name type="scientific">Setaria italica</name>
    <name type="common">Foxtail millet</name>
    <name type="synonym">Panicum italicum</name>
    <dbReference type="NCBI Taxonomy" id="4555"/>
    <lineage>
        <taxon>Eukaryota</taxon>
        <taxon>Viridiplantae</taxon>
        <taxon>Streptophyta</taxon>
        <taxon>Embryophyta</taxon>
        <taxon>Tracheophyta</taxon>
        <taxon>Spermatophyta</taxon>
        <taxon>Magnoliopsida</taxon>
        <taxon>Liliopsida</taxon>
        <taxon>Poales</taxon>
        <taxon>Poaceae</taxon>
        <taxon>PACMAD clade</taxon>
        <taxon>Panicoideae</taxon>
        <taxon>Panicodae</taxon>
        <taxon>Paniceae</taxon>
        <taxon>Cenchrinae</taxon>
        <taxon>Setaria</taxon>
    </lineage>
</organism>
<dbReference type="EMBL" id="AGNK02003342">
    <property type="status" value="NOT_ANNOTATED_CDS"/>
    <property type="molecule type" value="Genomic_DNA"/>
</dbReference>
<evidence type="ECO:0000313" key="2">
    <source>
        <dbReference type="EnsemblPlants" id="KQL07462"/>
    </source>
</evidence>
<feature type="signal peptide" evidence="1">
    <location>
        <begin position="1"/>
        <end position="19"/>
    </location>
</feature>
<protein>
    <submittedName>
        <fullName evidence="2">Uncharacterized protein</fullName>
    </submittedName>
</protein>
<name>K3XS80_SETIT</name>
<reference evidence="3" key="1">
    <citation type="journal article" date="2012" name="Nat. Biotechnol.">
        <title>Reference genome sequence of the model plant Setaria.</title>
        <authorList>
            <person name="Bennetzen J.L."/>
            <person name="Schmutz J."/>
            <person name="Wang H."/>
            <person name="Percifield R."/>
            <person name="Hawkins J."/>
            <person name="Pontaroli A.C."/>
            <person name="Estep M."/>
            <person name="Feng L."/>
            <person name="Vaughn J.N."/>
            <person name="Grimwood J."/>
            <person name="Jenkins J."/>
            <person name="Barry K."/>
            <person name="Lindquist E."/>
            <person name="Hellsten U."/>
            <person name="Deshpande S."/>
            <person name="Wang X."/>
            <person name="Wu X."/>
            <person name="Mitros T."/>
            <person name="Triplett J."/>
            <person name="Yang X."/>
            <person name="Ye C.Y."/>
            <person name="Mauro-Herrera M."/>
            <person name="Wang L."/>
            <person name="Li P."/>
            <person name="Sharma M."/>
            <person name="Sharma R."/>
            <person name="Ronald P.C."/>
            <person name="Panaud O."/>
            <person name="Kellogg E.A."/>
            <person name="Brutnell T.P."/>
            <person name="Doust A.N."/>
            <person name="Tuskan G.A."/>
            <person name="Rokhsar D."/>
            <person name="Devos K.M."/>
        </authorList>
    </citation>
    <scope>NUCLEOTIDE SEQUENCE [LARGE SCALE GENOMIC DNA]</scope>
    <source>
        <strain evidence="3">cv. Yugu1</strain>
    </source>
</reference>
<dbReference type="InParanoid" id="K3XS80"/>
<evidence type="ECO:0000313" key="3">
    <source>
        <dbReference type="Proteomes" id="UP000004995"/>
    </source>
</evidence>
<proteinExistence type="predicted"/>
<dbReference type="HOGENOM" id="CLU_3417679_0_0_1"/>
<keyword evidence="1" id="KW-0732">Signal</keyword>
<dbReference type="Proteomes" id="UP000004995">
    <property type="component" value="Unassembled WGS sequence"/>
</dbReference>
<sequence length="26" mass="2919">MQRLLLLLFLLVGLQPSFSQTNSQDG</sequence>
<reference evidence="2" key="2">
    <citation type="submission" date="2018-08" db="UniProtKB">
        <authorList>
            <consortium name="EnsemblPlants"/>
        </authorList>
    </citation>
    <scope>IDENTIFICATION</scope>
    <source>
        <strain evidence="2">Yugu1</strain>
    </source>
</reference>